<reference evidence="1 2" key="1">
    <citation type="submission" date="2008-07" db="EMBL/GenBank/DDBJ databases">
        <authorList>
            <person name="El-Sayed N."/>
            <person name="Caler E."/>
            <person name="Inman J."/>
            <person name="Amedeo P."/>
            <person name="Hass B."/>
            <person name="Wortman J."/>
        </authorList>
    </citation>
    <scope>NUCLEOTIDE SEQUENCE [LARGE SCALE GENOMIC DNA]</scope>
    <source>
        <strain evidence="2">ATCC 50983 / TXsc</strain>
    </source>
</reference>
<evidence type="ECO:0000313" key="2">
    <source>
        <dbReference type="Proteomes" id="UP000007800"/>
    </source>
</evidence>
<dbReference type="EMBL" id="GG671144">
    <property type="protein sequence ID" value="EER19126.1"/>
    <property type="molecule type" value="Genomic_DNA"/>
</dbReference>
<dbReference type="AlphaFoldDB" id="C5K8P9"/>
<dbReference type="Proteomes" id="UP000007800">
    <property type="component" value="Unassembled WGS sequence"/>
</dbReference>
<feature type="non-terminal residue" evidence="1">
    <location>
        <position position="1"/>
    </location>
</feature>
<organism evidence="2">
    <name type="scientific">Perkinsus marinus (strain ATCC 50983 / TXsc)</name>
    <dbReference type="NCBI Taxonomy" id="423536"/>
    <lineage>
        <taxon>Eukaryota</taxon>
        <taxon>Sar</taxon>
        <taxon>Alveolata</taxon>
        <taxon>Perkinsozoa</taxon>
        <taxon>Perkinsea</taxon>
        <taxon>Perkinsida</taxon>
        <taxon>Perkinsidae</taxon>
        <taxon>Perkinsus</taxon>
    </lineage>
</organism>
<protein>
    <recommendedName>
        <fullName evidence="3">PH domain-containing protein</fullName>
    </recommendedName>
</protein>
<sequence>YVKGCQGGPASPIARVEFLAGSPRERNVWVAALSDAVAELRGEQYASFVSARMHHEVLERFRRDSEGDVREKSLQLVNAVEAGVRRRWAFFTWRQLVKGTVQVSKLKASDQFGRVLKSAVAARQARAFRILSCHAQMARVEQRTLSN</sequence>
<keyword evidence="2" id="KW-1185">Reference proteome</keyword>
<feature type="non-terminal residue" evidence="1">
    <location>
        <position position="147"/>
    </location>
</feature>
<evidence type="ECO:0008006" key="3">
    <source>
        <dbReference type="Google" id="ProtNLM"/>
    </source>
</evidence>
<proteinExistence type="predicted"/>
<evidence type="ECO:0000313" key="1">
    <source>
        <dbReference type="EMBL" id="EER19126.1"/>
    </source>
</evidence>
<gene>
    <name evidence="1" type="ORF">Pmar_PMAR000189</name>
</gene>
<name>C5K8P9_PERM5</name>
<accession>C5K8P9</accession>
<dbReference type="InParanoid" id="C5K8P9"/>
<dbReference type="GeneID" id="9039362"/>
<dbReference type="RefSeq" id="XP_002787330.1">
    <property type="nucleotide sequence ID" value="XM_002787284.1"/>
</dbReference>